<name>A0AA96JRN8_9BACT</name>
<sequence length="205" mass="23912">MHCYLKHLTHALPIGCLISVGLLLGGCISPYESRHENQWDAREQIWMSEASQVKLRAAQSRIFDMTDRRTILRAILSTMQDLNFQLEVLDEELGIVSGKYFAPLERPEYGYDPLYHLYDDQSLLVFSKAYLSWAPFWHRNDVVRLTVTVRPRNEKQLVVRASAQFYLRAVEDPEPYQKFFRSLEQALFLETALAQEHPQIQPNTP</sequence>
<dbReference type="AlphaFoldDB" id="A0AA96JRN8"/>
<accession>A0AA96JRN8</accession>
<evidence type="ECO:0000313" key="2">
    <source>
        <dbReference type="Proteomes" id="UP001302719"/>
    </source>
</evidence>
<evidence type="ECO:0000313" key="1">
    <source>
        <dbReference type="EMBL" id="WNM57717.1"/>
    </source>
</evidence>
<gene>
    <name evidence="1" type="ORF">PP769_17365</name>
</gene>
<dbReference type="EMBL" id="CP116967">
    <property type="protein sequence ID" value="WNM57717.1"/>
    <property type="molecule type" value="Genomic_DNA"/>
</dbReference>
<proteinExistence type="predicted"/>
<dbReference type="PROSITE" id="PS51257">
    <property type="entry name" value="PROKAR_LIPOPROTEIN"/>
    <property type="match status" value="1"/>
</dbReference>
<dbReference type="Proteomes" id="UP001302719">
    <property type="component" value="Chromosome"/>
</dbReference>
<dbReference type="RefSeq" id="WP_312642532.1">
    <property type="nucleotide sequence ID" value="NZ_CP116967.1"/>
</dbReference>
<dbReference type="KEGG" id="nall:PP769_17365"/>
<organism evidence="1 2">
    <name type="scientific">Candidatus Nitrospira allomarina</name>
    <dbReference type="NCBI Taxonomy" id="3020900"/>
    <lineage>
        <taxon>Bacteria</taxon>
        <taxon>Pseudomonadati</taxon>
        <taxon>Nitrospirota</taxon>
        <taxon>Nitrospiria</taxon>
        <taxon>Nitrospirales</taxon>
        <taxon>Nitrospiraceae</taxon>
        <taxon>Nitrospira</taxon>
    </lineage>
</organism>
<reference evidence="1 2" key="1">
    <citation type="submission" date="2023-01" db="EMBL/GenBank/DDBJ databases">
        <title>Cultivation and genomic characterization of new, ubiquitous marine nitrite-oxidizing bacteria from the Nitrospirales.</title>
        <authorList>
            <person name="Mueller A.J."/>
            <person name="Daebeler A."/>
            <person name="Herbold C.W."/>
            <person name="Kirkegaard R.H."/>
            <person name="Daims H."/>
        </authorList>
    </citation>
    <scope>NUCLEOTIDE SEQUENCE [LARGE SCALE GENOMIC DNA]</scope>
    <source>
        <strain evidence="1 2">VA</strain>
    </source>
</reference>
<protein>
    <submittedName>
        <fullName evidence="1">Uncharacterized protein</fullName>
    </submittedName>
</protein>
<keyword evidence="2" id="KW-1185">Reference proteome</keyword>